<feature type="domain" description="Nephrocystin 3-like N-terminal" evidence="5">
    <location>
        <begin position="58"/>
        <end position="221"/>
    </location>
</feature>
<dbReference type="SUPFAM" id="SSF52540">
    <property type="entry name" value="P-loop containing nucleoside triphosphate hydrolases"/>
    <property type="match status" value="1"/>
</dbReference>
<feature type="repeat" description="ANK" evidence="3">
    <location>
        <begin position="584"/>
        <end position="610"/>
    </location>
</feature>
<dbReference type="PANTHER" id="PTHR24178:SF9">
    <property type="entry name" value="ANK_REP_REGION DOMAIN-CONTAINING PROTEIN"/>
    <property type="match status" value="1"/>
</dbReference>
<dbReference type="SMART" id="SM00248">
    <property type="entry name" value="ANK"/>
    <property type="match status" value="19"/>
</dbReference>
<keyword evidence="1" id="KW-0677">Repeat</keyword>
<evidence type="ECO:0000256" key="2">
    <source>
        <dbReference type="ARBA" id="ARBA00023043"/>
    </source>
</evidence>
<keyword evidence="7" id="KW-1185">Reference proteome</keyword>
<feature type="non-terminal residue" evidence="6">
    <location>
        <position position="1"/>
    </location>
</feature>
<dbReference type="InterPro" id="IPR027417">
    <property type="entry name" value="P-loop_NTPase"/>
</dbReference>
<evidence type="ECO:0000256" key="1">
    <source>
        <dbReference type="ARBA" id="ARBA00022737"/>
    </source>
</evidence>
<evidence type="ECO:0000259" key="4">
    <source>
        <dbReference type="Pfam" id="PF22939"/>
    </source>
</evidence>
<feature type="non-terminal residue" evidence="6">
    <location>
        <position position="2030"/>
    </location>
</feature>
<feature type="repeat" description="ANK" evidence="3">
    <location>
        <begin position="556"/>
        <end position="583"/>
    </location>
</feature>
<dbReference type="SUPFAM" id="SSF48403">
    <property type="entry name" value="Ankyrin repeat"/>
    <property type="match status" value="4"/>
</dbReference>
<feature type="repeat" description="ANK" evidence="3">
    <location>
        <begin position="1736"/>
        <end position="1775"/>
    </location>
</feature>
<dbReference type="Pfam" id="PF12796">
    <property type="entry name" value="Ank_2"/>
    <property type="match status" value="3"/>
</dbReference>
<dbReference type="EMBL" id="JAGMUU010000021">
    <property type="protein sequence ID" value="KAH7129517.1"/>
    <property type="molecule type" value="Genomic_DNA"/>
</dbReference>
<name>A0A9P9E2F9_9HYPO</name>
<dbReference type="Proteomes" id="UP000717696">
    <property type="component" value="Unassembled WGS sequence"/>
</dbReference>
<reference evidence="6" key="1">
    <citation type="journal article" date="2021" name="Nat. Commun.">
        <title>Genetic determinants of endophytism in the Arabidopsis root mycobiome.</title>
        <authorList>
            <person name="Mesny F."/>
            <person name="Miyauchi S."/>
            <person name="Thiergart T."/>
            <person name="Pickel B."/>
            <person name="Atanasova L."/>
            <person name="Karlsson M."/>
            <person name="Huettel B."/>
            <person name="Barry K.W."/>
            <person name="Haridas S."/>
            <person name="Chen C."/>
            <person name="Bauer D."/>
            <person name="Andreopoulos W."/>
            <person name="Pangilinan J."/>
            <person name="LaButti K."/>
            <person name="Riley R."/>
            <person name="Lipzen A."/>
            <person name="Clum A."/>
            <person name="Drula E."/>
            <person name="Henrissat B."/>
            <person name="Kohler A."/>
            <person name="Grigoriev I.V."/>
            <person name="Martin F.M."/>
            <person name="Hacquard S."/>
        </authorList>
    </citation>
    <scope>NUCLEOTIDE SEQUENCE</scope>
    <source>
        <strain evidence="6">MPI-CAGE-AT-0021</strain>
    </source>
</reference>
<comment type="caution">
    <text evidence="6">The sequence shown here is derived from an EMBL/GenBank/DDBJ whole genome shotgun (WGS) entry which is preliminary data.</text>
</comment>
<evidence type="ECO:0000256" key="3">
    <source>
        <dbReference type="PROSITE-ProRule" id="PRU00023"/>
    </source>
</evidence>
<dbReference type="OrthoDB" id="21416at2759"/>
<accession>A0A9P9E2F9</accession>
<proteinExistence type="predicted"/>
<dbReference type="InterPro" id="IPR056884">
    <property type="entry name" value="NPHP3-like_N"/>
</dbReference>
<gene>
    <name evidence="6" type="ORF">B0J13DRAFT_645475</name>
</gene>
<dbReference type="Gene3D" id="1.25.40.20">
    <property type="entry name" value="Ankyrin repeat-containing domain"/>
    <property type="match status" value="8"/>
</dbReference>
<organism evidence="6 7">
    <name type="scientific">Dactylonectria estremocensis</name>
    <dbReference type="NCBI Taxonomy" id="1079267"/>
    <lineage>
        <taxon>Eukaryota</taxon>
        <taxon>Fungi</taxon>
        <taxon>Dikarya</taxon>
        <taxon>Ascomycota</taxon>
        <taxon>Pezizomycotina</taxon>
        <taxon>Sordariomycetes</taxon>
        <taxon>Hypocreomycetidae</taxon>
        <taxon>Hypocreales</taxon>
        <taxon>Nectriaceae</taxon>
        <taxon>Dactylonectria</taxon>
    </lineage>
</organism>
<evidence type="ECO:0000313" key="7">
    <source>
        <dbReference type="Proteomes" id="UP000717696"/>
    </source>
</evidence>
<evidence type="ECO:0000313" key="6">
    <source>
        <dbReference type="EMBL" id="KAH7129517.1"/>
    </source>
</evidence>
<dbReference type="InterPro" id="IPR054471">
    <property type="entry name" value="GPIID_WHD"/>
</dbReference>
<sequence>DDVVFTGVADIHPFNPRHIFPRSESGAVQASIINRLKPVRYTNLVTEYYKHLMLHMHGTGDWAFSTEAYQQWHFPRDTLAPGSNILWIRGVPGSGKSCLASALITKLQLEDVPVLYFFFRHGHNPEVALRDWLAQVLPFSPPLQTELKPYIRGHASQPDVFLSLGDLFRFLNTAMSHLDKVYIVADALDEMDQESLVPFLQHVNYLAQWRPVQIKFIMASRLVERIEKMLRSVRLLDISLGEPVKSNVAAYVQRRLAMSSMPVEHHSRIAEIILRQSGGLFLYAKLATEHILERPELDIGTLAAIPAGLSAMYAEMLQEQFKRPGVPPELPRLILKCVTHATRPLRLRELSDLINVTQDTSAKGDLGTTKNIIRSICGPLLQILPDQRVHVVHHTLIEFLNGTMATRDMNSHDYSPLYLPGPTHNHMALLCISYLGAGCLDGIHLEIDGRNDYHYITTASRQVSPFAHYAAANWHVHARKSMLAGHDQSEVNIQILDLFKTKENLKNLGLLAGGSKPCEFTPLGLATSLRLTSLVKEVLERMKLDNVPVAMEGPLLHAAKANEDVETIKLLLEHGADPTVYDDYGLSPLHRAVWHNQHQVIKVLLDAGANPFLPLGENKRVMGNPGDSKSTRSPAHHVFSAGEAALVSLFLPHLKTVKSANWSLGRAVKYQRHDTVQRLLQHRLVDVNAKVGFFTPLFTACWLRDANNIGLLLKAGADINVVHCDDDDLGDGPGQKGFNVLHALAGLGDFFTWPPSSREHLSRGDDATTRKCFKLVLDAGAKLDQADIKGQNPLHVAQDAIAVECLLDAGIDSNVTNQAGKTLLHSTWDESIIRMLALRVDINAKAQYRGATPLLSVLMDDFCANESRITKAFLLLDLGADAAASDGQGNGSLHYVVSRIMRLGSAGLSLLERLLAGGADVNLKNDKGQTPLHWSLPGSSSKYGSYGRADGKEVLKMLFDAGADLEAKDNEGRTALFQMMSHDSGPNAKEKIKVAELMMDLGAMIGMMDLKGRNLLHCAVSYRWPEIELIKFLVSHGIDPQKTDNKGNTLWHSSTPRLARAPPMLEFVSELVLLGVDPTKANSDGEFPLHIVANDNTERWTNADDACFFDHFIGLGHHSNSNTKINIDCVDNNGVTPLHLASTFSEYLTHRLLGEGADPTRQTSEGLTVLHLAARSRQTNTMGLLLAWFKSSHGKKGMPQDILNARDRLHRSALYYACASGRPETVQLLLDAGASKDADLYAASPWAGCVALQDEEKAKWRWSDSGIYGLEEQTDAAGVLISDTLRTKLDVGGGTYHMRFPFTEQRLDEIVDLLILHGGRVSHDKQVEYVHRAIASAVEKQFDHATECLLRARERLGVKEPYVLDAETSTRLLSRLSETINPRPGDSVTTALMADRRYSLATAEIVKDPSGTMLHRLVMGRFAKLLQEVATQDAVLIRVREESEPTPLLATACRQAQWNMDVVRLLVEKYKVDLNGKPNIDTGSQALCYANGNQYQTQPLHTLFRGGRWWQVNEALPYLLSRGASTETQDSGGRTPLAAALEAINGPHFSRKAVETLLQFNDNPNATDNQGRTCLSMAGGNRDAYKLLISHGAIVTPSTMGDIIKRRDIALLKSVLASGVDPNMRQVPDIDGKKAGSAWKSDPSDNLEHYPLELVTMHARSHSSGEEEKVSEKMFELLLEHGANPSARYKKTTVMHRLLDINNDSWIGSVLGGNGRILNLLLQNSNLDLEAQDYKNGMTVLHVVASKAVRQHVVDNMTLLQMLIDTGVNVHARDKAGMTVLHHLITGSHSPYQDVHLRGNPDIKRVIRAAPELLHAIDNRGRTPLHTALDCRFVNVKDVYELIEAGSDITVLVESTGGNALHLLFGQPWVVNLNGEVRKCDEDKTSVLQRLVEGGVNVNARNKQGKTPIFGLFAHAEVNIEVVPQERSEYTLERQLLEDMASVEKESLIWQFLDRLGVDWTAESKWGTSLLHVVAECGNYGEMESTKRVQRFQFLMSKGLDAMKKDNKHRTPLDVAAAAGREEILALFKS</sequence>
<keyword evidence="2 3" id="KW-0040">ANK repeat</keyword>
<dbReference type="Pfam" id="PF22939">
    <property type="entry name" value="WHD_GPIID"/>
    <property type="match status" value="1"/>
</dbReference>
<evidence type="ECO:0000259" key="5">
    <source>
        <dbReference type="Pfam" id="PF24883"/>
    </source>
</evidence>
<feature type="repeat" description="ANK" evidence="3">
    <location>
        <begin position="1209"/>
        <end position="1241"/>
    </location>
</feature>
<feature type="repeat" description="ANK" evidence="3">
    <location>
        <begin position="927"/>
        <end position="970"/>
    </location>
</feature>
<dbReference type="PROSITE" id="PS50088">
    <property type="entry name" value="ANK_REPEAT"/>
    <property type="match status" value="7"/>
</dbReference>
<feature type="domain" description="GPI inositol-deacylase winged helix" evidence="4">
    <location>
        <begin position="332"/>
        <end position="401"/>
    </location>
</feature>
<protein>
    <submittedName>
        <fullName evidence="6">Ankyrin repeat-containing domain protein</fullName>
    </submittedName>
</protein>
<feature type="repeat" description="ANK" evidence="3">
    <location>
        <begin position="1820"/>
        <end position="1854"/>
    </location>
</feature>
<dbReference type="PROSITE" id="PS50297">
    <property type="entry name" value="ANK_REP_REGION"/>
    <property type="match status" value="3"/>
</dbReference>
<dbReference type="Pfam" id="PF24883">
    <property type="entry name" value="NPHP3_N"/>
    <property type="match status" value="1"/>
</dbReference>
<dbReference type="InterPro" id="IPR002110">
    <property type="entry name" value="Ankyrin_rpt"/>
</dbReference>
<dbReference type="PANTHER" id="PTHR24178">
    <property type="entry name" value="MOLTING PROTEIN MLT-4"/>
    <property type="match status" value="1"/>
</dbReference>
<dbReference type="InterPro" id="IPR036770">
    <property type="entry name" value="Ankyrin_rpt-contain_sf"/>
</dbReference>
<feature type="repeat" description="ANK" evidence="3">
    <location>
        <begin position="1011"/>
        <end position="1045"/>
    </location>
</feature>
<dbReference type="Gene3D" id="3.40.50.300">
    <property type="entry name" value="P-loop containing nucleotide triphosphate hydrolases"/>
    <property type="match status" value="1"/>
</dbReference>